<dbReference type="Proteomes" id="UP000348942">
    <property type="component" value="Chromosome 1"/>
</dbReference>
<keyword evidence="6 10" id="KW-0732">Signal</keyword>
<dbReference type="GO" id="GO:0044874">
    <property type="term" value="P:lipoprotein localization to outer membrane"/>
    <property type="evidence" value="ECO:0007669"/>
    <property type="project" value="UniProtKB-UniRule"/>
</dbReference>
<dbReference type="CDD" id="cd16325">
    <property type="entry name" value="LolA"/>
    <property type="match status" value="1"/>
</dbReference>
<gene>
    <name evidence="10 11" type="primary">lolA</name>
    <name evidence="11" type="ORF">GFB47_07040</name>
</gene>
<keyword evidence="5 10" id="KW-0813">Transport</keyword>
<evidence type="ECO:0000256" key="10">
    <source>
        <dbReference type="HAMAP-Rule" id="MF_00240"/>
    </source>
</evidence>
<feature type="signal peptide" evidence="10">
    <location>
        <begin position="1"/>
        <end position="22"/>
    </location>
</feature>
<evidence type="ECO:0000313" key="11">
    <source>
        <dbReference type="EMBL" id="QGA65189.1"/>
    </source>
</evidence>
<reference evidence="11 12" key="1">
    <citation type="submission" date="2019-10" db="EMBL/GenBank/DDBJ databases">
        <title>Vibrio sp. nov., isolated from Coralline algae surface.</title>
        <authorList>
            <person name="Geng Y."/>
            <person name="Zhang X."/>
        </authorList>
    </citation>
    <scope>NUCLEOTIDE SEQUENCE [LARGE SCALE GENOMIC DNA]</scope>
    <source>
        <strain evidence="11 12">SM1977</strain>
    </source>
</reference>
<comment type="subunit">
    <text evidence="3 10">Monomer.</text>
</comment>
<evidence type="ECO:0000256" key="6">
    <source>
        <dbReference type="ARBA" id="ARBA00022729"/>
    </source>
</evidence>
<dbReference type="EMBL" id="CP045699">
    <property type="protein sequence ID" value="QGA65189.1"/>
    <property type="molecule type" value="Genomic_DNA"/>
</dbReference>
<dbReference type="PANTHER" id="PTHR35869:SF1">
    <property type="entry name" value="OUTER-MEMBRANE LIPOPROTEIN CARRIER PROTEIN"/>
    <property type="match status" value="1"/>
</dbReference>
<keyword evidence="9 10" id="KW-0143">Chaperone</keyword>
<proteinExistence type="inferred from homology"/>
<comment type="subcellular location">
    <subcellularLocation>
        <location evidence="1 10">Periplasm</location>
    </subcellularLocation>
</comment>
<dbReference type="AlphaFoldDB" id="A0A5Q0TIR8"/>
<organism evidence="11 12">
    <name type="scientific">Vibrio algicola</name>
    <dbReference type="NCBI Taxonomy" id="2662262"/>
    <lineage>
        <taxon>Bacteria</taxon>
        <taxon>Pseudomonadati</taxon>
        <taxon>Pseudomonadota</taxon>
        <taxon>Gammaproteobacteria</taxon>
        <taxon>Vibrionales</taxon>
        <taxon>Vibrionaceae</taxon>
        <taxon>Vibrio</taxon>
    </lineage>
</organism>
<evidence type="ECO:0000256" key="3">
    <source>
        <dbReference type="ARBA" id="ARBA00011245"/>
    </source>
</evidence>
<dbReference type="Pfam" id="PF03548">
    <property type="entry name" value="LolA"/>
    <property type="match status" value="1"/>
</dbReference>
<keyword evidence="8 10" id="KW-0653">Protein transport</keyword>
<evidence type="ECO:0000256" key="8">
    <source>
        <dbReference type="ARBA" id="ARBA00022927"/>
    </source>
</evidence>
<keyword evidence="7 10" id="KW-0574">Periplasm</keyword>
<name>A0A5Q0TIR8_9VIBR</name>
<evidence type="ECO:0000256" key="9">
    <source>
        <dbReference type="ARBA" id="ARBA00023186"/>
    </source>
</evidence>
<dbReference type="PANTHER" id="PTHR35869">
    <property type="entry name" value="OUTER-MEMBRANE LIPOPROTEIN CARRIER PROTEIN"/>
    <property type="match status" value="1"/>
</dbReference>
<dbReference type="Gene3D" id="2.50.20.10">
    <property type="entry name" value="Lipoprotein localisation LolA/LolB/LppX"/>
    <property type="match status" value="1"/>
</dbReference>
<dbReference type="InterPro" id="IPR004564">
    <property type="entry name" value="OM_lipoprot_carrier_LolA-like"/>
</dbReference>
<protein>
    <recommendedName>
        <fullName evidence="4 10">Outer-membrane lipoprotein carrier protein</fullName>
    </recommendedName>
</protein>
<dbReference type="SUPFAM" id="SSF89392">
    <property type="entry name" value="Prokaryotic lipoproteins and lipoprotein localization factors"/>
    <property type="match status" value="1"/>
</dbReference>
<keyword evidence="12" id="KW-1185">Reference proteome</keyword>
<evidence type="ECO:0000313" key="12">
    <source>
        <dbReference type="Proteomes" id="UP000348942"/>
    </source>
</evidence>
<dbReference type="RefSeq" id="WP_153447338.1">
    <property type="nucleotide sequence ID" value="NZ_CP045699.1"/>
</dbReference>
<evidence type="ECO:0000256" key="4">
    <source>
        <dbReference type="ARBA" id="ARBA00014035"/>
    </source>
</evidence>
<evidence type="ECO:0000256" key="7">
    <source>
        <dbReference type="ARBA" id="ARBA00022764"/>
    </source>
</evidence>
<dbReference type="GO" id="GO:0030288">
    <property type="term" value="C:outer membrane-bounded periplasmic space"/>
    <property type="evidence" value="ECO:0007669"/>
    <property type="project" value="TreeGrafter"/>
</dbReference>
<comment type="similarity">
    <text evidence="2 10">Belongs to the LolA family.</text>
</comment>
<accession>A0A5Q0TIR8</accession>
<dbReference type="InterPro" id="IPR018323">
    <property type="entry name" value="OM_lipoprot_carrier_LolA_Pbac"/>
</dbReference>
<feature type="chain" id="PRO_5024518955" description="Outer-membrane lipoprotein carrier protein" evidence="10">
    <location>
        <begin position="23"/>
        <end position="203"/>
    </location>
</feature>
<evidence type="ECO:0000256" key="2">
    <source>
        <dbReference type="ARBA" id="ARBA00007615"/>
    </source>
</evidence>
<dbReference type="HAMAP" id="MF_00240">
    <property type="entry name" value="LolA"/>
    <property type="match status" value="1"/>
</dbReference>
<evidence type="ECO:0000256" key="5">
    <source>
        <dbReference type="ARBA" id="ARBA00022448"/>
    </source>
</evidence>
<dbReference type="GO" id="GO:0042953">
    <property type="term" value="P:lipoprotein transport"/>
    <property type="evidence" value="ECO:0007669"/>
    <property type="project" value="InterPro"/>
</dbReference>
<sequence precursor="true">MKKWLTVLLFAAASVSSTAAFANAKDVLSSRLSLNDGFSSDFSQKVTSPEGEVLMDGKGSAQISRPSLFRWETKTPDETILVSDGKSVWYYSPFVSQVTILSQAQATAQTPFVLLTRNKASDWAQYTITQNQDVFTLKPTAKDTTVGTFQIAIDAKGVVKAFNVIEQDGQKSEFEFSHFKMEVPNKALFSFKVPKGVEIDDQR</sequence>
<comment type="function">
    <text evidence="10">Participates in the translocation of lipoproteins from the inner membrane to the outer membrane. Only forms a complex with a lipoprotein if the residue after the N-terminal Cys is not an aspartate (The Asp acts as a targeting signal to indicate that the lipoprotein should stay in the inner membrane).</text>
</comment>
<dbReference type="InterPro" id="IPR029046">
    <property type="entry name" value="LolA/LolB/LppX"/>
</dbReference>
<keyword evidence="11" id="KW-0449">Lipoprotein</keyword>
<dbReference type="NCBIfam" id="TIGR00547">
    <property type="entry name" value="lolA"/>
    <property type="match status" value="1"/>
</dbReference>
<evidence type="ECO:0000256" key="1">
    <source>
        <dbReference type="ARBA" id="ARBA00004418"/>
    </source>
</evidence>